<accession>A0ABT5K3D3</accession>
<gene>
    <name evidence="2" type="ORF">OIK44_11670</name>
</gene>
<name>A0ABT5K3D3_9BURK</name>
<organism evidence="2 3">
    <name type="scientific">Janthinobacterium fluminis</name>
    <dbReference type="NCBI Taxonomy" id="2987524"/>
    <lineage>
        <taxon>Bacteria</taxon>
        <taxon>Pseudomonadati</taxon>
        <taxon>Pseudomonadota</taxon>
        <taxon>Betaproteobacteria</taxon>
        <taxon>Burkholderiales</taxon>
        <taxon>Oxalobacteraceae</taxon>
        <taxon>Janthinobacterium</taxon>
    </lineage>
</organism>
<dbReference type="EMBL" id="JAQQXR010000004">
    <property type="protein sequence ID" value="MDC8758247.1"/>
    <property type="molecule type" value="Genomic_DNA"/>
</dbReference>
<dbReference type="Proteomes" id="UP001221208">
    <property type="component" value="Unassembled WGS sequence"/>
</dbReference>
<protein>
    <submittedName>
        <fullName evidence="2">Uncharacterized protein</fullName>
    </submittedName>
</protein>
<evidence type="ECO:0000313" key="2">
    <source>
        <dbReference type="EMBL" id="MDC8758247.1"/>
    </source>
</evidence>
<evidence type="ECO:0000256" key="1">
    <source>
        <dbReference type="SAM" id="MobiDB-lite"/>
    </source>
</evidence>
<sequence>MPKNTSALNKISDFLEVMKNPDLFIEKKMALLDRKIPSSSQPAPPITWGISPDFVE</sequence>
<dbReference type="RefSeq" id="WP_273670925.1">
    <property type="nucleotide sequence ID" value="NZ_JAQQXR010000004.1"/>
</dbReference>
<proteinExistence type="predicted"/>
<comment type="caution">
    <text evidence="2">The sequence shown here is derived from an EMBL/GenBank/DDBJ whole genome shotgun (WGS) entry which is preliminary data.</text>
</comment>
<reference evidence="2 3" key="1">
    <citation type="submission" date="2022-10" db="EMBL/GenBank/DDBJ databases">
        <title>Janthinobacterium sp. hw3 Genome sequencing.</title>
        <authorList>
            <person name="Park S."/>
        </authorList>
    </citation>
    <scope>NUCLEOTIDE SEQUENCE [LARGE SCALE GENOMIC DNA]</scope>
    <source>
        <strain evidence="3">hw3</strain>
    </source>
</reference>
<evidence type="ECO:0000313" key="3">
    <source>
        <dbReference type="Proteomes" id="UP001221208"/>
    </source>
</evidence>
<feature type="region of interest" description="Disordered" evidence="1">
    <location>
        <begin position="36"/>
        <end position="56"/>
    </location>
</feature>
<keyword evidence="3" id="KW-1185">Reference proteome</keyword>